<dbReference type="OrthoDB" id="10259639at2759"/>
<feature type="region of interest" description="Disordered" evidence="4">
    <location>
        <begin position="129"/>
        <end position="156"/>
    </location>
</feature>
<dbReference type="EMBL" id="JAEHOE010000109">
    <property type="protein sequence ID" value="KAG2486653.1"/>
    <property type="molecule type" value="Genomic_DNA"/>
</dbReference>
<dbReference type="AlphaFoldDB" id="A0A835XPM3"/>
<dbReference type="GO" id="GO:0000407">
    <property type="term" value="C:phagophore assembly site"/>
    <property type="evidence" value="ECO:0007669"/>
    <property type="project" value="TreeGrafter"/>
</dbReference>
<dbReference type="GO" id="GO:0019901">
    <property type="term" value="F:protein kinase binding"/>
    <property type="evidence" value="ECO:0007669"/>
    <property type="project" value="TreeGrafter"/>
</dbReference>
<reference evidence="5" key="1">
    <citation type="journal article" date="2020" name="bioRxiv">
        <title>Comparative genomics of Chlamydomonas.</title>
        <authorList>
            <person name="Craig R.J."/>
            <person name="Hasan A.R."/>
            <person name="Ness R.W."/>
            <person name="Keightley P.D."/>
        </authorList>
    </citation>
    <scope>NUCLEOTIDE SEQUENCE</scope>
    <source>
        <strain evidence="5">CCAP 11/70</strain>
    </source>
</reference>
<dbReference type="GO" id="GO:0000045">
    <property type="term" value="P:autophagosome assembly"/>
    <property type="evidence" value="ECO:0007669"/>
    <property type="project" value="TreeGrafter"/>
</dbReference>
<organism evidence="5 6">
    <name type="scientific">Edaphochlamys debaryana</name>
    <dbReference type="NCBI Taxonomy" id="47281"/>
    <lineage>
        <taxon>Eukaryota</taxon>
        <taxon>Viridiplantae</taxon>
        <taxon>Chlorophyta</taxon>
        <taxon>core chlorophytes</taxon>
        <taxon>Chlorophyceae</taxon>
        <taxon>CS clade</taxon>
        <taxon>Chlamydomonadales</taxon>
        <taxon>Chlamydomonadales incertae sedis</taxon>
        <taxon>Edaphochlamys</taxon>
    </lineage>
</organism>
<proteinExistence type="inferred from homology"/>
<dbReference type="Pfam" id="PF07855">
    <property type="entry name" value="ATG101"/>
    <property type="match status" value="1"/>
</dbReference>
<evidence type="ECO:0000256" key="1">
    <source>
        <dbReference type="ARBA" id="ARBA00007130"/>
    </source>
</evidence>
<evidence type="ECO:0000256" key="4">
    <source>
        <dbReference type="SAM" id="MobiDB-lite"/>
    </source>
</evidence>
<keyword evidence="6" id="KW-1185">Reference proteome</keyword>
<dbReference type="PANTHER" id="PTHR13292">
    <property type="entry name" value="AUTOPHAGY-RELATED PROTEIN 101"/>
    <property type="match status" value="1"/>
</dbReference>
<evidence type="ECO:0000256" key="2">
    <source>
        <dbReference type="ARBA" id="ARBA00018874"/>
    </source>
</evidence>
<dbReference type="InterPro" id="IPR012445">
    <property type="entry name" value="ATG101"/>
</dbReference>
<dbReference type="Proteomes" id="UP000612055">
    <property type="component" value="Unassembled WGS sequence"/>
</dbReference>
<gene>
    <name evidence="5" type="ORF">HYH03_014709</name>
</gene>
<sequence>MANCEAHNLPVLELEPHQVREALRCVLHTIIFNRALGYVVPKDVDSELFDITYAQCGDPGVEAKVESRIADFCAQIDKRPAELHQLQLSFYETRRRQAWFGTQDERLYWETWVLSVLLLQPDLGQQQQQPGAQGALAASGPAGPGPQAAAGPAGAQGAQQFRAARQCRLQSALEEQLGFVVRCVNDRRDHLPPVLSAAAVTFPFDITLSGSSSRGSLQGGLQAVGKMLLKATPPPVLG</sequence>
<protein>
    <recommendedName>
        <fullName evidence="2">Autophagy-related protein 101</fullName>
    </recommendedName>
</protein>
<dbReference type="GO" id="GO:1990316">
    <property type="term" value="C:Atg1/ULK1 kinase complex"/>
    <property type="evidence" value="ECO:0007669"/>
    <property type="project" value="TreeGrafter"/>
</dbReference>
<evidence type="ECO:0000313" key="5">
    <source>
        <dbReference type="EMBL" id="KAG2486653.1"/>
    </source>
</evidence>
<evidence type="ECO:0000313" key="6">
    <source>
        <dbReference type="Proteomes" id="UP000612055"/>
    </source>
</evidence>
<keyword evidence="3" id="KW-0072">Autophagy</keyword>
<accession>A0A835XPM3</accession>
<evidence type="ECO:0000256" key="3">
    <source>
        <dbReference type="ARBA" id="ARBA00023006"/>
    </source>
</evidence>
<comment type="similarity">
    <text evidence="1">Belongs to the ATG101 family.</text>
</comment>
<name>A0A835XPM3_9CHLO</name>
<comment type="caution">
    <text evidence="5">The sequence shown here is derived from an EMBL/GenBank/DDBJ whole genome shotgun (WGS) entry which is preliminary data.</text>
</comment>
<dbReference type="PANTHER" id="PTHR13292:SF0">
    <property type="entry name" value="AUTOPHAGY-RELATED PROTEIN 101"/>
    <property type="match status" value="1"/>
</dbReference>